<dbReference type="AlphaFoldDB" id="A0A813II43"/>
<name>A0A813II43_POLGL</name>
<protein>
    <submittedName>
        <fullName evidence="2">Uncharacterized protein</fullName>
    </submittedName>
</protein>
<dbReference type="Proteomes" id="UP000626109">
    <property type="component" value="Unassembled WGS sequence"/>
</dbReference>
<sequence>MRLVFHLQPKFEDASLEERHLSEREVRSLSVLRTVVTVYLFIALLWLAMPRAGMALSAWLFYRVNTFCSALSLLYFLVGYYRRWVSFKKYDWHIFVLGCHFLAFQSFDRCCVEGLLGLPTSPAVHDEAYQLLVCMTFWAGFLAYAEVDLRLHLAMIHFNLAVWVGLRMAFDTNMPLGLLIKLTVTYYFLCIVMFLHARTAEHRRREMLVMRVLLEKQASQDRAIAQYEREAAVAKVSAAEQRALHSFMAAVFDIFGPLFWKSVTSTGEPQLCFGFDDKKNASLNELLQQDIAGKPLEVVLGPTPGKGEAKLRWHRERQRLWTYASLEAKKDPDEA</sequence>
<feature type="transmembrane region" description="Helical" evidence="1">
    <location>
        <begin position="176"/>
        <end position="197"/>
    </location>
</feature>
<dbReference type="EMBL" id="CAJNNW010009016">
    <property type="protein sequence ID" value="CAE8650593.1"/>
    <property type="molecule type" value="Genomic_DNA"/>
</dbReference>
<keyword evidence="1" id="KW-0812">Transmembrane</keyword>
<evidence type="ECO:0000256" key="1">
    <source>
        <dbReference type="SAM" id="Phobius"/>
    </source>
</evidence>
<evidence type="ECO:0000313" key="3">
    <source>
        <dbReference type="Proteomes" id="UP000626109"/>
    </source>
</evidence>
<feature type="transmembrane region" description="Helical" evidence="1">
    <location>
        <begin position="60"/>
        <end position="78"/>
    </location>
</feature>
<gene>
    <name evidence="2" type="ORF">PGLA2088_LOCUS8392</name>
</gene>
<reference evidence="2" key="1">
    <citation type="submission" date="2021-02" db="EMBL/GenBank/DDBJ databases">
        <authorList>
            <person name="Dougan E. K."/>
            <person name="Rhodes N."/>
            <person name="Thang M."/>
            <person name="Chan C."/>
        </authorList>
    </citation>
    <scope>NUCLEOTIDE SEQUENCE</scope>
</reference>
<comment type="caution">
    <text evidence="2">The sequence shown here is derived from an EMBL/GenBank/DDBJ whole genome shotgun (WGS) entry which is preliminary data.</text>
</comment>
<proteinExistence type="predicted"/>
<feature type="transmembrane region" description="Helical" evidence="1">
    <location>
        <begin position="29"/>
        <end position="48"/>
    </location>
</feature>
<feature type="non-terminal residue" evidence="2">
    <location>
        <position position="1"/>
    </location>
</feature>
<keyword evidence="1" id="KW-1133">Transmembrane helix</keyword>
<feature type="transmembrane region" description="Helical" evidence="1">
    <location>
        <begin position="151"/>
        <end position="170"/>
    </location>
</feature>
<keyword evidence="1" id="KW-0472">Membrane</keyword>
<organism evidence="2 3">
    <name type="scientific">Polarella glacialis</name>
    <name type="common">Dinoflagellate</name>
    <dbReference type="NCBI Taxonomy" id="89957"/>
    <lineage>
        <taxon>Eukaryota</taxon>
        <taxon>Sar</taxon>
        <taxon>Alveolata</taxon>
        <taxon>Dinophyceae</taxon>
        <taxon>Suessiales</taxon>
        <taxon>Suessiaceae</taxon>
        <taxon>Polarella</taxon>
    </lineage>
</organism>
<evidence type="ECO:0000313" key="2">
    <source>
        <dbReference type="EMBL" id="CAE8650593.1"/>
    </source>
</evidence>
<accession>A0A813II43</accession>